<dbReference type="GO" id="GO:0016485">
    <property type="term" value="P:protein processing"/>
    <property type="evidence" value="ECO:0007669"/>
    <property type="project" value="InterPro"/>
</dbReference>
<evidence type="ECO:0000256" key="2">
    <source>
        <dbReference type="ARBA" id="ARBA00005577"/>
    </source>
</evidence>
<feature type="transmembrane region" description="Helical" evidence="7">
    <location>
        <begin position="114"/>
        <end position="133"/>
    </location>
</feature>
<evidence type="ECO:0000256" key="6">
    <source>
        <dbReference type="ARBA" id="ARBA00023136"/>
    </source>
</evidence>
<sequence>MTLMEFFGCAFISFGLPLAMFIFTIAQDPLRIIVLIASGFFWLLSLLLSSILWYAVVPLRNQLAFGLVFSVFFQELFRFLFYKLLRRADEGLKKVSQVSGDENITPKDINNKHIMAYVSGFGYGVLSGAFSIVNVLADMAGPGTIGILGDSQYFFLTTAFLTLCFIMLHTFWGVIFFNALDTKRYYLVAGVVLSHLLVSCLTLLNQRTAERHESLYLASLIPAYVVMIIAAFWAFITAGGSLQNIKIAFTCRKGRYEMD</sequence>
<evidence type="ECO:0000313" key="8">
    <source>
        <dbReference type="EMBL" id="KAK6191729.1"/>
    </source>
</evidence>
<name>A0AAN8KE24_PATCE</name>
<accession>A0AAN8KE24</accession>
<dbReference type="GO" id="GO:0016020">
    <property type="term" value="C:membrane"/>
    <property type="evidence" value="ECO:0007669"/>
    <property type="project" value="UniProtKB-SubCell"/>
</dbReference>
<keyword evidence="6 7" id="KW-0472">Membrane</keyword>
<feature type="transmembrane region" description="Helical" evidence="7">
    <location>
        <begin position="185"/>
        <end position="204"/>
    </location>
</feature>
<keyword evidence="3 7" id="KW-0812">Transmembrane</keyword>
<evidence type="ECO:0000256" key="5">
    <source>
        <dbReference type="ARBA" id="ARBA00022989"/>
    </source>
</evidence>
<dbReference type="AlphaFoldDB" id="A0AAN8KE24"/>
<comment type="similarity">
    <text evidence="2">Belongs to the APH-1 family.</text>
</comment>
<protein>
    <recommendedName>
        <fullName evidence="10">Gamma-secretase subunit Aph-1</fullName>
    </recommendedName>
</protein>
<keyword evidence="4" id="KW-0914">Notch signaling pathway</keyword>
<reference evidence="8 9" key="1">
    <citation type="submission" date="2024-01" db="EMBL/GenBank/DDBJ databases">
        <title>The genome of the rayed Mediterranean limpet Patella caerulea (Linnaeus, 1758).</title>
        <authorList>
            <person name="Anh-Thu Weber A."/>
            <person name="Halstead-Nussloch G."/>
        </authorList>
    </citation>
    <scope>NUCLEOTIDE SEQUENCE [LARGE SCALE GENOMIC DNA]</scope>
    <source>
        <strain evidence="8">AATW-2023a</strain>
        <tissue evidence="8">Whole specimen</tissue>
    </source>
</reference>
<dbReference type="Pfam" id="PF06105">
    <property type="entry name" value="Aph-1"/>
    <property type="match status" value="1"/>
</dbReference>
<evidence type="ECO:0000256" key="7">
    <source>
        <dbReference type="SAM" id="Phobius"/>
    </source>
</evidence>
<organism evidence="8 9">
    <name type="scientific">Patella caerulea</name>
    <name type="common">Rayed Mediterranean limpet</name>
    <dbReference type="NCBI Taxonomy" id="87958"/>
    <lineage>
        <taxon>Eukaryota</taxon>
        <taxon>Metazoa</taxon>
        <taxon>Spiralia</taxon>
        <taxon>Lophotrochozoa</taxon>
        <taxon>Mollusca</taxon>
        <taxon>Gastropoda</taxon>
        <taxon>Patellogastropoda</taxon>
        <taxon>Patelloidea</taxon>
        <taxon>Patellidae</taxon>
        <taxon>Patella</taxon>
    </lineage>
</organism>
<feature type="transmembrane region" description="Helical" evidence="7">
    <location>
        <begin position="6"/>
        <end position="25"/>
    </location>
</feature>
<keyword evidence="9" id="KW-1185">Reference proteome</keyword>
<feature type="transmembrane region" description="Helical" evidence="7">
    <location>
        <begin position="216"/>
        <end position="236"/>
    </location>
</feature>
<feature type="transmembrane region" description="Helical" evidence="7">
    <location>
        <begin position="62"/>
        <end position="81"/>
    </location>
</feature>
<comment type="caution">
    <text evidence="8">The sequence shown here is derived from an EMBL/GenBank/DDBJ whole genome shotgun (WGS) entry which is preliminary data.</text>
</comment>
<evidence type="ECO:0000256" key="3">
    <source>
        <dbReference type="ARBA" id="ARBA00022692"/>
    </source>
</evidence>
<keyword evidence="5 7" id="KW-1133">Transmembrane helix</keyword>
<evidence type="ECO:0008006" key="10">
    <source>
        <dbReference type="Google" id="ProtNLM"/>
    </source>
</evidence>
<dbReference type="Proteomes" id="UP001347796">
    <property type="component" value="Unassembled WGS sequence"/>
</dbReference>
<proteinExistence type="inferred from homology"/>
<dbReference type="InterPro" id="IPR009294">
    <property type="entry name" value="Aph-1"/>
</dbReference>
<dbReference type="GO" id="GO:0007219">
    <property type="term" value="P:Notch signaling pathway"/>
    <property type="evidence" value="ECO:0007669"/>
    <property type="project" value="UniProtKB-KW"/>
</dbReference>
<feature type="transmembrane region" description="Helical" evidence="7">
    <location>
        <begin position="32"/>
        <end position="56"/>
    </location>
</feature>
<feature type="transmembrane region" description="Helical" evidence="7">
    <location>
        <begin position="153"/>
        <end position="178"/>
    </location>
</feature>
<dbReference type="EMBL" id="JAZGQO010000002">
    <property type="protein sequence ID" value="KAK6191729.1"/>
    <property type="molecule type" value="Genomic_DNA"/>
</dbReference>
<evidence type="ECO:0000313" key="9">
    <source>
        <dbReference type="Proteomes" id="UP001347796"/>
    </source>
</evidence>
<gene>
    <name evidence="8" type="ORF">SNE40_003336</name>
</gene>
<evidence type="ECO:0000256" key="1">
    <source>
        <dbReference type="ARBA" id="ARBA00004141"/>
    </source>
</evidence>
<dbReference type="PANTHER" id="PTHR12889">
    <property type="entry name" value="GAMMA-SECRETASE SUBUNIT APH-1"/>
    <property type="match status" value="1"/>
</dbReference>
<evidence type="ECO:0000256" key="4">
    <source>
        <dbReference type="ARBA" id="ARBA00022976"/>
    </source>
</evidence>
<comment type="subcellular location">
    <subcellularLocation>
        <location evidence="1">Membrane</location>
        <topology evidence="1">Multi-pass membrane protein</topology>
    </subcellularLocation>
</comment>